<name>A0A9X9LWY3_GULGU</name>
<evidence type="ECO:0000313" key="1">
    <source>
        <dbReference type="EMBL" id="VCW98130.1"/>
    </source>
</evidence>
<dbReference type="Proteomes" id="UP000269945">
    <property type="component" value="Unassembled WGS sequence"/>
</dbReference>
<dbReference type="EMBL" id="CYRY02024406">
    <property type="protein sequence ID" value="VCW98130.1"/>
    <property type="molecule type" value="Genomic_DNA"/>
</dbReference>
<comment type="caution">
    <text evidence="1">The sequence shown here is derived from an EMBL/GenBank/DDBJ whole genome shotgun (WGS) entry which is preliminary data.</text>
</comment>
<evidence type="ECO:0000313" key="2">
    <source>
        <dbReference type="Proteomes" id="UP000269945"/>
    </source>
</evidence>
<gene>
    <name evidence="1" type="ORF">BN2614_LOCUS1</name>
</gene>
<sequence>VTAFACSQSRSSLGDSLSSKERPFHFHFGIMKPHCEDLMKAEPEH</sequence>
<accession>A0A9X9LWY3</accession>
<feature type="non-terminal residue" evidence="1">
    <location>
        <position position="45"/>
    </location>
</feature>
<organism evidence="1 2">
    <name type="scientific">Gulo gulo</name>
    <name type="common">Wolverine</name>
    <name type="synonym">Gluton</name>
    <dbReference type="NCBI Taxonomy" id="48420"/>
    <lineage>
        <taxon>Eukaryota</taxon>
        <taxon>Metazoa</taxon>
        <taxon>Chordata</taxon>
        <taxon>Craniata</taxon>
        <taxon>Vertebrata</taxon>
        <taxon>Euteleostomi</taxon>
        <taxon>Mammalia</taxon>
        <taxon>Eutheria</taxon>
        <taxon>Laurasiatheria</taxon>
        <taxon>Carnivora</taxon>
        <taxon>Caniformia</taxon>
        <taxon>Musteloidea</taxon>
        <taxon>Mustelidae</taxon>
        <taxon>Guloninae</taxon>
        <taxon>Gulo</taxon>
    </lineage>
</organism>
<protein>
    <submittedName>
        <fullName evidence="1">Uncharacterized protein</fullName>
    </submittedName>
</protein>
<proteinExistence type="predicted"/>
<keyword evidence="2" id="KW-1185">Reference proteome</keyword>
<dbReference type="AlphaFoldDB" id="A0A9X9LWY3"/>
<reference evidence="1 2" key="1">
    <citation type="submission" date="2018-10" db="EMBL/GenBank/DDBJ databases">
        <authorList>
            <person name="Ekblom R."/>
            <person name="Jareborg N."/>
        </authorList>
    </citation>
    <scope>NUCLEOTIDE SEQUENCE [LARGE SCALE GENOMIC DNA]</scope>
    <source>
        <tissue evidence="1">Muscle</tissue>
    </source>
</reference>